<comment type="subcellular location">
    <subcellularLocation>
        <location evidence="1">Secreted</location>
    </subcellularLocation>
</comment>
<keyword evidence="4" id="KW-0732">Signal</keyword>
<keyword evidence="5" id="KW-0325">Glycoprotein</keyword>
<keyword evidence="6" id="KW-0472">Membrane</keyword>
<evidence type="ECO:0000256" key="4">
    <source>
        <dbReference type="ARBA" id="ARBA00022729"/>
    </source>
</evidence>
<proteinExistence type="inferred from homology"/>
<dbReference type="Pfam" id="PF03227">
    <property type="entry name" value="GILT"/>
    <property type="match status" value="1"/>
</dbReference>
<keyword evidence="6" id="KW-1133">Transmembrane helix</keyword>
<evidence type="ECO:0000256" key="1">
    <source>
        <dbReference type="ARBA" id="ARBA00004613"/>
    </source>
</evidence>
<feature type="transmembrane region" description="Helical" evidence="6">
    <location>
        <begin position="38"/>
        <end position="61"/>
    </location>
</feature>
<keyword evidence="3" id="KW-0964">Secreted</keyword>
<dbReference type="PANTHER" id="PTHR13234">
    <property type="entry name" value="GAMMA-INTERFERON INDUCIBLE LYSOSOMAL THIOL REDUCTASE GILT"/>
    <property type="match status" value="1"/>
</dbReference>
<evidence type="ECO:0000256" key="6">
    <source>
        <dbReference type="SAM" id="Phobius"/>
    </source>
</evidence>
<dbReference type="EMBL" id="FJOG01000023">
    <property type="protein sequence ID" value="CZR63487.1"/>
    <property type="molecule type" value="Genomic_DNA"/>
</dbReference>
<dbReference type="GO" id="GO:0005576">
    <property type="term" value="C:extracellular region"/>
    <property type="evidence" value="ECO:0007669"/>
    <property type="project" value="UniProtKB-SubCell"/>
</dbReference>
<accession>A0A1L7XEV6</accession>
<keyword evidence="8" id="KW-1185">Reference proteome</keyword>
<protein>
    <recommendedName>
        <fullName evidence="9">Gamma interferon inducible lysosomal thiol reductase (GILT)</fullName>
    </recommendedName>
</protein>
<dbReference type="PANTHER" id="PTHR13234:SF8">
    <property type="entry name" value="GAMMA-INTERFERON-INDUCIBLE LYSOSOMAL THIOL REDUCTASE"/>
    <property type="match status" value="1"/>
</dbReference>
<evidence type="ECO:0000256" key="3">
    <source>
        <dbReference type="ARBA" id="ARBA00022525"/>
    </source>
</evidence>
<dbReference type="GO" id="GO:0016671">
    <property type="term" value="F:oxidoreductase activity, acting on a sulfur group of donors, disulfide as acceptor"/>
    <property type="evidence" value="ECO:0007669"/>
    <property type="project" value="InterPro"/>
</dbReference>
<evidence type="ECO:0008006" key="9">
    <source>
        <dbReference type="Google" id="ProtNLM"/>
    </source>
</evidence>
<evidence type="ECO:0000313" key="8">
    <source>
        <dbReference type="Proteomes" id="UP000184330"/>
    </source>
</evidence>
<reference evidence="7 8" key="1">
    <citation type="submission" date="2016-03" db="EMBL/GenBank/DDBJ databases">
        <authorList>
            <person name="Ploux O."/>
        </authorList>
    </citation>
    <scope>NUCLEOTIDE SEQUENCE [LARGE SCALE GENOMIC DNA]</scope>
    <source>
        <strain evidence="7 8">UAMH 11012</strain>
    </source>
</reference>
<keyword evidence="6" id="KW-0812">Transmembrane</keyword>
<evidence type="ECO:0000256" key="2">
    <source>
        <dbReference type="ARBA" id="ARBA00005679"/>
    </source>
</evidence>
<gene>
    <name evidence="7" type="ORF">PAC_13384</name>
</gene>
<organism evidence="7 8">
    <name type="scientific">Phialocephala subalpina</name>
    <dbReference type="NCBI Taxonomy" id="576137"/>
    <lineage>
        <taxon>Eukaryota</taxon>
        <taxon>Fungi</taxon>
        <taxon>Dikarya</taxon>
        <taxon>Ascomycota</taxon>
        <taxon>Pezizomycotina</taxon>
        <taxon>Leotiomycetes</taxon>
        <taxon>Helotiales</taxon>
        <taxon>Mollisiaceae</taxon>
        <taxon>Phialocephala</taxon>
        <taxon>Phialocephala fortinii species complex</taxon>
    </lineage>
</organism>
<dbReference type="OrthoDB" id="958254at2759"/>
<sequence>MKPNMLPTVASDLKHPIMDNEKNEAMLIRSPNRRNRPLAIAFGVVALSYFAWSTVFSGYAFHMPCQNQKDQGTTLFPPVQVLSEPALVPLEAHIMSKCPDAKDCLKMLVLPTMQRVIDKVNFTLSYIGTPTDNDGVDCMHGPEECLGNIIELCASQLYPDPKIYLGFTMCMTRDYHDIPSKSLVEDCALEHGIDFDKLNECSIADNGGLGMGLLRDSIRRTKDAGVTKSCTVRLNENIYCVRDGGEWKDCPNGAGVNDLVIAVEKLYRSSSSEAQKSPSIAH</sequence>
<name>A0A1L7XEV6_9HELO</name>
<evidence type="ECO:0000313" key="7">
    <source>
        <dbReference type="EMBL" id="CZR63487.1"/>
    </source>
</evidence>
<dbReference type="STRING" id="576137.A0A1L7XEV6"/>
<dbReference type="InterPro" id="IPR004911">
    <property type="entry name" value="Interferon-induced_GILT"/>
</dbReference>
<dbReference type="AlphaFoldDB" id="A0A1L7XEV6"/>
<comment type="similarity">
    <text evidence="2">Belongs to the GILT family.</text>
</comment>
<dbReference type="Proteomes" id="UP000184330">
    <property type="component" value="Unassembled WGS sequence"/>
</dbReference>
<evidence type="ECO:0000256" key="5">
    <source>
        <dbReference type="ARBA" id="ARBA00023180"/>
    </source>
</evidence>